<dbReference type="Proteomes" id="UP000503144">
    <property type="component" value="Chromosome"/>
</dbReference>
<feature type="transmembrane region" description="Helical" evidence="1">
    <location>
        <begin position="36"/>
        <end position="53"/>
    </location>
</feature>
<keyword evidence="3" id="KW-1185">Reference proteome</keyword>
<dbReference type="EMBL" id="CP051204">
    <property type="protein sequence ID" value="QJB38598.1"/>
    <property type="molecule type" value="Genomic_DNA"/>
</dbReference>
<evidence type="ECO:0000313" key="3">
    <source>
        <dbReference type="Proteomes" id="UP000503144"/>
    </source>
</evidence>
<proteinExistence type="predicted"/>
<organism evidence="2 3">
    <name type="scientific">Chitinophaga oryzae</name>
    <dbReference type="NCBI Taxonomy" id="2725414"/>
    <lineage>
        <taxon>Bacteria</taxon>
        <taxon>Pseudomonadati</taxon>
        <taxon>Bacteroidota</taxon>
        <taxon>Chitinophagia</taxon>
        <taxon>Chitinophagales</taxon>
        <taxon>Chitinophagaceae</taxon>
        <taxon>Chitinophaga</taxon>
    </lineage>
</organism>
<keyword evidence="1" id="KW-0812">Transmembrane</keyword>
<keyword evidence="1" id="KW-0472">Membrane</keyword>
<name>A0ABX6LFN0_9BACT</name>
<protein>
    <submittedName>
        <fullName evidence="2">Uncharacterized protein</fullName>
    </submittedName>
</protein>
<accession>A0ABX6LFN0</accession>
<evidence type="ECO:0000256" key="1">
    <source>
        <dbReference type="SAM" id="Phobius"/>
    </source>
</evidence>
<dbReference type="RefSeq" id="WP_168860735.1">
    <property type="nucleotide sequence ID" value="NZ_CP051204.2"/>
</dbReference>
<gene>
    <name evidence="2" type="ORF">HF324_12280</name>
</gene>
<reference evidence="2 3" key="2">
    <citation type="submission" date="2020-09" db="EMBL/GenBank/DDBJ databases">
        <authorList>
            <person name="Kittiwongwattana C."/>
        </authorList>
    </citation>
    <scope>NUCLEOTIDE SEQUENCE [LARGE SCALE GENOMIC DNA]</scope>
    <source>
        <strain evidence="2 3">1303</strain>
    </source>
</reference>
<sequence length="401" mass="44348">MKKAIYIRSNSGSEGPSAQPLPINFKIVIRKIKKQYLCTAAGVLMLLMTVLQACRKGEMFSPSAPAVVEVSFAGSTTVPLEFIYNNLVVDSTRGPLHGLPAPFKLNVTGGDQKVAVREKGKTAILKTYDIQKGSFKQEFGIFYDNGKIYDAGVIYNLQILSKKDGLDFFLDGKLIHQNLYPGATLHELKVPIEKDKKRELTVRKSGEEAVLVSRMITIADDSAALKFYFDGERLTESMKLPALKNPQGMLLTFQLFPDVEFGQTAFLGGDVDIVFYTRDQITEEVENLQPELRVTVPAGQQFASVELPPLPDGKLYTCDVLKRGTHEIAYQSTVPGYTARPGLGKHGVLLFSTSDIVYFLPGQKVVCTITAYEELGGTNFDEIYITPFVTGFLDNFVDIVE</sequence>
<evidence type="ECO:0000313" key="2">
    <source>
        <dbReference type="EMBL" id="QJB38598.1"/>
    </source>
</evidence>
<keyword evidence="1" id="KW-1133">Transmembrane helix</keyword>
<reference evidence="3" key="1">
    <citation type="submission" date="2020-04" db="EMBL/GenBank/DDBJ databases">
        <authorList>
            <person name="Kittiwongwattana C."/>
        </authorList>
    </citation>
    <scope>NUCLEOTIDE SEQUENCE [LARGE SCALE GENOMIC DNA]</scope>
    <source>
        <strain evidence="3">1303</strain>
    </source>
</reference>